<keyword evidence="2" id="KW-1185">Reference proteome</keyword>
<evidence type="ECO:0000313" key="1">
    <source>
        <dbReference type="EMBL" id="MFD1588407.1"/>
    </source>
</evidence>
<name>A0ABD6CDN3_9EURY</name>
<dbReference type="Gene3D" id="3.20.20.370">
    <property type="entry name" value="Glycoside hydrolase/deacetylase"/>
    <property type="match status" value="1"/>
</dbReference>
<dbReference type="InterPro" id="IPR011330">
    <property type="entry name" value="Glyco_hydro/deAcase_b/a-brl"/>
</dbReference>
<reference evidence="1 2" key="1">
    <citation type="journal article" date="2019" name="Int. J. Syst. Evol. Microbiol.">
        <title>The Global Catalogue of Microorganisms (GCM) 10K type strain sequencing project: providing services to taxonomists for standard genome sequencing and annotation.</title>
        <authorList>
            <consortium name="The Broad Institute Genomics Platform"/>
            <consortium name="The Broad Institute Genome Sequencing Center for Infectious Disease"/>
            <person name="Wu L."/>
            <person name="Ma J."/>
        </authorList>
    </citation>
    <scope>NUCLEOTIDE SEQUENCE [LARGE SCALE GENOMIC DNA]</scope>
    <source>
        <strain evidence="1 2">CGMCC 1.12125</strain>
    </source>
</reference>
<protein>
    <submittedName>
        <fullName evidence="1">Polysaccharide deacetylase</fullName>
    </submittedName>
</protein>
<proteinExistence type="predicted"/>
<organism evidence="1 2">
    <name type="scientific">Halorientalis brevis</name>
    <dbReference type="NCBI Taxonomy" id="1126241"/>
    <lineage>
        <taxon>Archaea</taxon>
        <taxon>Methanobacteriati</taxon>
        <taxon>Methanobacteriota</taxon>
        <taxon>Stenosarchaea group</taxon>
        <taxon>Halobacteria</taxon>
        <taxon>Halobacteriales</taxon>
        <taxon>Haloarculaceae</taxon>
        <taxon>Halorientalis</taxon>
    </lineage>
</organism>
<comment type="caution">
    <text evidence="1">The sequence shown here is derived from an EMBL/GenBank/DDBJ whole genome shotgun (WGS) entry which is preliminary data.</text>
</comment>
<accession>A0ABD6CDN3</accession>
<dbReference type="SUPFAM" id="SSF88713">
    <property type="entry name" value="Glycoside hydrolase/deacetylase"/>
    <property type="match status" value="1"/>
</dbReference>
<dbReference type="RefSeq" id="WP_247381371.1">
    <property type="nucleotide sequence ID" value="NZ_JALLGV010000010.1"/>
</dbReference>
<gene>
    <name evidence="1" type="ORF">ACFR9U_15600</name>
</gene>
<sequence length="318" mass="35139">MGTVVLSVDAELGWGFHDQKDPPADRLANARQGWQTLVSLCDTYRIDATWAVVGHLLLDDCDNCHATHPTPPGWFDHERGDDAMPASLRYGDGLVEALQDATANHDIGSHTFSHVEFGDSETTREMARSEVAAGIELARERGIEMQSFVFPRNNVGHLDALAAYGIECYRGVNPATKRNDVWDGPVGKLAQATLVRRPPPLVEPTVDSFGLVNIPASLHLFSFEGQARDLVEPVFGDPMVKQAKLGIDAARERDGVFHMWLHPNSITEQRDVDRLREIFNYLDRRRGRTSLSVKTMAEVAAETRAQATESKTSPVEGT</sequence>
<evidence type="ECO:0000313" key="2">
    <source>
        <dbReference type="Proteomes" id="UP001597119"/>
    </source>
</evidence>
<dbReference type="AlphaFoldDB" id="A0ABD6CDN3"/>
<dbReference type="EMBL" id="JBHUDJ010000011">
    <property type="protein sequence ID" value="MFD1588407.1"/>
    <property type="molecule type" value="Genomic_DNA"/>
</dbReference>
<dbReference type="Proteomes" id="UP001597119">
    <property type="component" value="Unassembled WGS sequence"/>
</dbReference>